<evidence type="ECO:0000313" key="1">
    <source>
        <dbReference type="EMBL" id="CAG8697705.1"/>
    </source>
</evidence>
<feature type="non-terminal residue" evidence="1">
    <location>
        <position position="42"/>
    </location>
</feature>
<evidence type="ECO:0000313" key="2">
    <source>
        <dbReference type="Proteomes" id="UP000789860"/>
    </source>
</evidence>
<sequence length="42" mass="4805">NPADLLKKMSKVKLSNTENKAPTPKFNRSWTKEEKSRTGSEK</sequence>
<name>A0ACA9PDF6_9GLOM</name>
<dbReference type="Proteomes" id="UP000789860">
    <property type="component" value="Unassembled WGS sequence"/>
</dbReference>
<keyword evidence="2" id="KW-1185">Reference proteome</keyword>
<proteinExistence type="predicted"/>
<gene>
    <name evidence="1" type="ORF">SCALOS_LOCUS10379</name>
</gene>
<protein>
    <submittedName>
        <fullName evidence="1">3702_t:CDS:1</fullName>
    </submittedName>
</protein>
<accession>A0ACA9PDF6</accession>
<comment type="caution">
    <text evidence="1">The sequence shown here is derived from an EMBL/GenBank/DDBJ whole genome shotgun (WGS) entry which is preliminary data.</text>
</comment>
<reference evidence="1" key="1">
    <citation type="submission" date="2021-06" db="EMBL/GenBank/DDBJ databases">
        <authorList>
            <person name="Kallberg Y."/>
            <person name="Tangrot J."/>
            <person name="Rosling A."/>
        </authorList>
    </citation>
    <scope>NUCLEOTIDE SEQUENCE</scope>
    <source>
        <strain evidence="1">AU212A</strain>
    </source>
</reference>
<feature type="non-terminal residue" evidence="1">
    <location>
        <position position="1"/>
    </location>
</feature>
<dbReference type="EMBL" id="CAJVPM010038254">
    <property type="protein sequence ID" value="CAG8697705.1"/>
    <property type="molecule type" value="Genomic_DNA"/>
</dbReference>
<organism evidence="1 2">
    <name type="scientific">Scutellospora calospora</name>
    <dbReference type="NCBI Taxonomy" id="85575"/>
    <lineage>
        <taxon>Eukaryota</taxon>
        <taxon>Fungi</taxon>
        <taxon>Fungi incertae sedis</taxon>
        <taxon>Mucoromycota</taxon>
        <taxon>Glomeromycotina</taxon>
        <taxon>Glomeromycetes</taxon>
        <taxon>Diversisporales</taxon>
        <taxon>Gigasporaceae</taxon>
        <taxon>Scutellospora</taxon>
    </lineage>
</organism>